<evidence type="ECO:0000313" key="2">
    <source>
        <dbReference type="WBParaSite" id="nRc.2.0.1.t20440-RA"/>
    </source>
</evidence>
<dbReference type="Proteomes" id="UP000887565">
    <property type="component" value="Unplaced"/>
</dbReference>
<evidence type="ECO:0000313" key="1">
    <source>
        <dbReference type="Proteomes" id="UP000887565"/>
    </source>
</evidence>
<sequence length="66" mass="7325">MVQRANVIRCTTGTVSLSKEVQINLCFIIACNHHFGRKALSTTENSIDAITLHKKLSRDRLASQAI</sequence>
<protein>
    <submittedName>
        <fullName evidence="2">Uncharacterized protein</fullName>
    </submittedName>
</protein>
<organism evidence="1 2">
    <name type="scientific">Romanomermis culicivorax</name>
    <name type="common">Nematode worm</name>
    <dbReference type="NCBI Taxonomy" id="13658"/>
    <lineage>
        <taxon>Eukaryota</taxon>
        <taxon>Metazoa</taxon>
        <taxon>Ecdysozoa</taxon>
        <taxon>Nematoda</taxon>
        <taxon>Enoplea</taxon>
        <taxon>Dorylaimia</taxon>
        <taxon>Mermithida</taxon>
        <taxon>Mermithoidea</taxon>
        <taxon>Mermithidae</taxon>
        <taxon>Romanomermis</taxon>
    </lineage>
</organism>
<name>A0A915J215_ROMCU</name>
<proteinExistence type="predicted"/>
<dbReference type="WBParaSite" id="nRc.2.0.1.t20440-RA">
    <property type="protein sequence ID" value="nRc.2.0.1.t20440-RA"/>
    <property type="gene ID" value="nRc.2.0.1.g20440"/>
</dbReference>
<keyword evidence="1" id="KW-1185">Reference proteome</keyword>
<dbReference type="PROSITE" id="PS51257">
    <property type="entry name" value="PROKAR_LIPOPROTEIN"/>
    <property type="match status" value="1"/>
</dbReference>
<accession>A0A915J215</accession>
<reference evidence="2" key="1">
    <citation type="submission" date="2022-11" db="UniProtKB">
        <authorList>
            <consortium name="WormBaseParasite"/>
        </authorList>
    </citation>
    <scope>IDENTIFICATION</scope>
</reference>
<dbReference type="AlphaFoldDB" id="A0A915J215"/>